<keyword evidence="1" id="KW-0812">Transmembrane</keyword>
<dbReference type="Proteomes" id="UP000317557">
    <property type="component" value="Unassembled WGS sequence"/>
</dbReference>
<feature type="transmembrane region" description="Helical" evidence="1">
    <location>
        <begin position="59"/>
        <end position="82"/>
    </location>
</feature>
<dbReference type="SUPFAM" id="SSF81343">
    <property type="entry name" value="Fumarate reductase respiratory complex transmembrane subunits"/>
    <property type="match status" value="1"/>
</dbReference>
<dbReference type="NCBIfam" id="TIGR02046">
    <property type="entry name" value="sdhC_b558_fam"/>
    <property type="match status" value="1"/>
</dbReference>
<feature type="transmembrane region" description="Helical" evidence="1">
    <location>
        <begin position="160"/>
        <end position="181"/>
    </location>
</feature>
<name>A0A521BAZ2_9BACT</name>
<proteinExistence type="predicted"/>
<feature type="transmembrane region" description="Helical" evidence="1">
    <location>
        <begin position="20"/>
        <end position="39"/>
    </location>
</feature>
<organism evidence="2 3">
    <name type="scientific">Gracilimonas mengyeensis</name>
    <dbReference type="NCBI Taxonomy" id="1302730"/>
    <lineage>
        <taxon>Bacteria</taxon>
        <taxon>Pseudomonadati</taxon>
        <taxon>Balneolota</taxon>
        <taxon>Balneolia</taxon>
        <taxon>Balneolales</taxon>
        <taxon>Balneolaceae</taxon>
        <taxon>Gracilimonas</taxon>
    </lineage>
</organism>
<sequence length="232" mass="25776">MPSLIKALNSQVGRKIMTGITGIGLMLFLIGHLAGNFSIFGEAEAFNKYTHTLESLGPLLYLIEAGLAFFFLYHAILGISIWRQRKKARPEGYDTYRTKGGPSHQTLASKSMIYTGIIILVFLVLHIWHFKFGPSYTTMVDGTEMRDLRRLVIEEFTNPLVAFGYIGVLALAILHLAHGAWSAFTSLGMKHGETSKKVQFGAYIFAIVLMLGFIFIPLYIFLTGGEGSLIAY</sequence>
<feature type="transmembrane region" description="Helical" evidence="1">
    <location>
        <begin position="202"/>
        <end position="222"/>
    </location>
</feature>
<keyword evidence="1" id="KW-1133">Transmembrane helix</keyword>
<dbReference type="Gene3D" id="1.20.1300.10">
    <property type="entry name" value="Fumarate reductase/succinate dehydrogenase, transmembrane subunit"/>
    <property type="match status" value="1"/>
</dbReference>
<dbReference type="InterPro" id="IPR011138">
    <property type="entry name" value="Cytochrome_b-558"/>
</dbReference>
<dbReference type="InterPro" id="IPR034804">
    <property type="entry name" value="SQR/QFR_C/D"/>
</dbReference>
<dbReference type="EMBL" id="FXTP01000002">
    <property type="protein sequence ID" value="SMO44274.1"/>
    <property type="molecule type" value="Genomic_DNA"/>
</dbReference>
<keyword evidence="3" id="KW-1185">Reference proteome</keyword>
<protein>
    <submittedName>
        <fullName evidence="2">Succinate dehydrogenase subunit C</fullName>
    </submittedName>
</protein>
<evidence type="ECO:0000313" key="2">
    <source>
        <dbReference type="EMBL" id="SMO44274.1"/>
    </source>
</evidence>
<reference evidence="2 3" key="1">
    <citation type="submission" date="2017-05" db="EMBL/GenBank/DDBJ databases">
        <authorList>
            <person name="Varghese N."/>
            <person name="Submissions S."/>
        </authorList>
    </citation>
    <scope>NUCLEOTIDE SEQUENCE [LARGE SCALE GENOMIC DNA]</scope>
    <source>
        <strain evidence="2 3">DSM 21985</strain>
    </source>
</reference>
<accession>A0A521BAZ2</accession>
<dbReference type="AlphaFoldDB" id="A0A521BAZ2"/>
<feature type="transmembrane region" description="Helical" evidence="1">
    <location>
        <begin position="112"/>
        <end position="130"/>
    </location>
</feature>
<keyword evidence="1" id="KW-0472">Membrane</keyword>
<dbReference type="GO" id="GO:0016020">
    <property type="term" value="C:membrane"/>
    <property type="evidence" value="ECO:0007669"/>
    <property type="project" value="InterPro"/>
</dbReference>
<gene>
    <name evidence="2" type="ORF">SAMN06265219_102144</name>
</gene>
<dbReference type="OrthoDB" id="9802842at2"/>
<evidence type="ECO:0000256" key="1">
    <source>
        <dbReference type="SAM" id="Phobius"/>
    </source>
</evidence>
<dbReference type="CDD" id="cd03498">
    <property type="entry name" value="SQR_TypeB_2_TM"/>
    <property type="match status" value="1"/>
</dbReference>
<evidence type="ECO:0000313" key="3">
    <source>
        <dbReference type="Proteomes" id="UP000317557"/>
    </source>
</evidence>
<dbReference type="RefSeq" id="WP_142453159.1">
    <property type="nucleotide sequence ID" value="NZ_FXTP01000002.1"/>
</dbReference>